<protein>
    <submittedName>
        <fullName evidence="2">Uncharacterized protein</fullName>
    </submittedName>
</protein>
<gene>
    <name evidence="2" type="ORF">K0M31_002843</name>
</gene>
<dbReference type="Proteomes" id="UP001177670">
    <property type="component" value="Unassembled WGS sequence"/>
</dbReference>
<evidence type="ECO:0000313" key="2">
    <source>
        <dbReference type="EMBL" id="KAK1128379.1"/>
    </source>
</evidence>
<name>A0AA40G0F0_9HYME</name>
<proteinExistence type="predicted"/>
<dbReference type="AlphaFoldDB" id="A0AA40G0F0"/>
<evidence type="ECO:0000256" key="1">
    <source>
        <dbReference type="SAM" id="MobiDB-lite"/>
    </source>
</evidence>
<feature type="compositionally biased region" description="Basic and acidic residues" evidence="1">
    <location>
        <begin position="15"/>
        <end position="27"/>
    </location>
</feature>
<keyword evidence="3" id="KW-1185">Reference proteome</keyword>
<organism evidence="2 3">
    <name type="scientific">Melipona bicolor</name>
    <dbReference type="NCBI Taxonomy" id="60889"/>
    <lineage>
        <taxon>Eukaryota</taxon>
        <taxon>Metazoa</taxon>
        <taxon>Ecdysozoa</taxon>
        <taxon>Arthropoda</taxon>
        <taxon>Hexapoda</taxon>
        <taxon>Insecta</taxon>
        <taxon>Pterygota</taxon>
        <taxon>Neoptera</taxon>
        <taxon>Endopterygota</taxon>
        <taxon>Hymenoptera</taxon>
        <taxon>Apocrita</taxon>
        <taxon>Aculeata</taxon>
        <taxon>Apoidea</taxon>
        <taxon>Anthophila</taxon>
        <taxon>Apidae</taxon>
        <taxon>Melipona</taxon>
    </lineage>
</organism>
<evidence type="ECO:0000313" key="3">
    <source>
        <dbReference type="Proteomes" id="UP001177670"/>
    </source>
</evidence>
<accession>A0AA40G0F0</accession>
<reference evidence="2" key="1">
    <citation type="submission" date="2021-10" db="EMBL/GenBank/DDBJ databases">
        <title>Melipona bicolor Genome sequencing and assembly.</title>
        <authorList>
            <person name="Araujo N.S."/>
            <person name="Arias M.C."/>
        </authorList>
    </citation>
    <scope>NUCLEOTIDE SEQUENCE</scope>
    <source>
        <strain evidence="2">USP_2M_L1-L4_2017</strain>
        <tissue evidence="2">Whole body</tissue>
    </source>
</reference>
<feature type="compositionally biased region" description="Basic and acidic residues" evidence="1">
    <location>
        <begin position="51"/>
        <end position="79"/>
    </location>
</feature>
<comment type="caution">
    <text evidence="2">The sequence shown here is derived from an EMBL/GenBank/DDBJ whole genome shotgun (WGS) entry which is preliminary data.</text>
</comment>
<feature type="region of interest" description="Disordered" evidence="1">
    <location>
        <begin position="41"/>
        <end position="107"/>
    </location>
</feature>
<sequence length="107" mass="12524">MKPVELQKRRRNNRRKTENENLFSREEIGGMLHENRREWKNAVGSIKQNSNKRDKGREKRDDEKDVMHEEELKSGRRTESSGSDCPRGNVTGCGARRSTIQPIRECN</sequence>
<dbReference type="EMBL" id="JAHYIQ010000010">
    <property type="protein sequence ID" value="KAK1128379.1"/>
    <property type="molecule type" value="Genomic_DNA"/>
</dbReference>
<feature type="region of interest" description="Disordered" evidence="1">
    <location>
        <begin position="1"/>
        <end position="27"/>
    </location>
</feature>